<feature type="region of interest" description="Disordered" evidence="1">
    <location>
        <begin position="39"/>
        <end position="134"/>
    </location>
</feature>
<keyword evidence="2" id="KW-0812">Transmembrane</keyword>
<feature type="compositionally biased region" description="Basic and acidic residues" evidence="1">
    <location>
        <begin position="59"/>
        <end position="76"/>
    </location>
</feature>
<keyword evidence="4" id="KW-1185">Reference proteome</keyword>
<evidence type="ECO:0000256" key="2">
    <source>
        <dbReference type="SAM" id="Phobius"/>
    </source>
</evidence>
<name>A0A417Y4H3_9ACTN</name>
<feature type="transmembrane region" description="Helical" evidence="2">
    <location>
        <begin position="7"/>
        <end position="30"/>
    </location>
</feature>
<keyword evidence="2" id="KW-0472">Membrane</keyword>
<accession>A0A417Y4H3</accession>
<feature type="compositionally biased region" description="Polar residues" evidence="1">
    <location>
        <begin position="118"/>
        <end position="133"/>
    </location>
</feature>
<evidence type="ECO:0000313" key="3">
    <source>
        <dbReference type="EMBL" id="RHW27572.1"/>
    </source>
</evidence>
<evidence type="ECO:0000256" key="1">
    <source>
        <dbReference type="SAM" id="MobiDB-lite"/>
    </source>
</evidence>
<feature type="compositionally biased region" description="Low complexity" evidence="1">
    <location>
        <begin position="95"/>
        <end position="105"/>
    </location>
</feature>
<dbReference type="EMBL" id="QXGH01000012">
    <property type="protein sequence ID" value="RHW27572.1"/>
    <property type="molecule type" value="Genomic_DNA"/>
</dbReference>
<gene>
    <name evidence="3" type="ORF">D0Z08_07775</name>
</gene>
<evidence type="ECO:0000313" key="4">
    <source>
        <dbReference type="Proteomes" id="UP000283644"/>
    </source>
</evidence>
<dbReference type="Proteomes" id="UP000283644">
    <property type="component" value="Unassembled WGS sequence"/>
</dbReference>
<protein>
    <submittedName>
        <fullName evidence="3">Uncharacterized protein</fullName>
    </submittedName>
</protein>
<feature type="compositionally biased region" description="Low complexity" evidence="1">
    <location>
        <begin position="47"/>
        <end position="56"/>
    </location>
</feature>
<reference evidence="3 4" key="1">
    <citation type="submission" date="2018-09" db="EMBL/GenBank/DDBJ databases">
        <title>Genome sequencing of Nocardioides immobilis CCTCC AB 2017083 for comparison to Nocardioides silvaticus.</title>
        <authorList>
            <person name="Li C."/>
            <person name="Wang G."/>
        </authorList>
    </citation>
    <scope>NUCLEOTIDE SEQUENCE [LARGE SCALE GENOMIC DNA]</scope>
    <source>
        <strain evidence="3 4">CCTCC AB 2017083</strain>
    </source>
</reference>
<organism evidence="3 4">
    <name type="scientific">Nocardioides immobilis</name>
    <dbReference type="NCBI Taxonomy" id="2049295"/>
    <lineage>
        <taxon>Bacteria</taxon>
        <taxon>Bacillati</taxon>
        <taxon>Actinomycetota</taxon>
        <taxon>Actinomycetes</taxon>
        <taxon>Propionibacteriales</taxon>
        <taxon>Nocardioidaceae</taxon>
        <taxon>Nocardioides</taxon>
    </lineage>
</organism>
<dbReference type="OrthoDB" id="3782348at2"/>
<sequence length="203" mass="21186">MGGMKKWWIAAPLAWAGVVAVVALLAWWVIDGAGEGVLADPARDAVTPGTTTSGPSASESDRPSRSPRSPTDRTDGPDDGPDDGPGDGPGDGPDDGAVSSVAPPTSTAPPPTTPPSTEGSEQSAPVRRTSTWQGEEGLLRVSCLGPDLRLEGATPQDGYEIDKNERRSGTELEVRFRSVDGDRRVEIEVACVGGVPDFRVERD</sequence>
<comment type="caution">
    <text evidence="3">The sequence shown here is derived from an EMBL/GenBank/DDBJ whole genome shotgun (WGS) entry which is preliminary data.</text>
</comment>
<keyword evidence="2" id="KW-1133">Transmembrane helix</keyword>
<proteinExistence type="predicted"/>
<dbReference type="AlphaFoldDB" id="A0A417Y4H3"/>